<reference evidence="10" key="1">
    <citation type="journal article" date="2014" name="Science">
        <title>The coffee genome provides insight into the convergent evolution of caffeine biosynthesis.</title>
        <authorList>
            <person name="Denoeud F."/>
            <person name="Carretero-Paulet L."/>
            <person name="Dereeper A."/>
            <person name="Droc G."/>
            <person name="Guyot R."/>
            <person name="Pietrella M."/>
            <person name="Zheng C."/>
            <person name="Alberti A."/>
            <person name="Anthony F."/>
            <person name="Aprea G."/>
            <person name="Aury J.M."/>
            <person name="Bento P."/>
            <person name="Bernard M."/>
            <person name="Bocs S."/>
            <person name="Campa C."/>
            <person name="Cenci A."/>
            <person name="Combes M.C."/>
            <person name="Crouzillat D."/>
            <person name="Da Silva C."/>
            <person name="Daddiego L."/>
            <person name="De Bellis F."/>
            <person name="Dussert S."/>
            <person name="Garsmeur O."/>
            <person name="Gayraud T."/>
            <person name="Guignon V."/>
            <person name="Jahn K."/>
            <person name="Jamilloux V."/>
            <person name="Joet T."/>
            <person name="Labadie K."/>
            <person name="Lan T."/>
            <person name="Leclercq J."/>
            <person name="Lepelley M."/>
            <person name="Leroy T."/>
            <person name="Li L.T."/>
            <person name="Librado P."/>
            <person name="Lopez L."/>
            <person name="Munoz A."/>
            <person name="Noel B."/>
            <person name="Pallavicini A."/>
            <person name="Perrotta G."/>
            <person name="Poncet V."/>
            <person name="Pot D."/>
            <person name="Priyono X."/>
            <person name="Rigoreau M."/>
            <person name="Rouard M."/>
            <person name="Rozas J."/>
            <person name="Tranchant-Dubreuil C."/>
            <person name="VanBuren R."/>
            <person name="Zhang Q."/>
            <person name="Andrade A.C."/>
            <person name="Argout X."/>
            <person name="Bertrand B."/>
            <person name="de Kochko A."/>
            <person name="Graziosi G."/>
            <person name="Henry R.J."/>
            <person name="Jayarama X."/>
            <person name="Ming R."/>
            <person name="Nagai C."/>
            <person name="Rounsley S."/>
            <person name="Sankoff D."/>
            <person name="Giuliano G."/>
            <person name="Albert V.A."/>
            <person name="Wincker P."/>
            <person name="Lashermes P."/>
        </authorList>
    </citation>
    <scope>NUCLEOTIDE SEQUENCE [LARGE SCALE GENOMIC DNA]</scope>
    <source>
        <strain evidence="10">cv. DH200-94</strain>
    </source>
</reference>
<dbReference type="STRING" id="49390.A0A068U795"/>
<evidence type="ECO:0000256" key="2">
    <source>
        <dbReference type="ARBA" id="ARBA00022491"/>
    </source>
</evidence>
<feature type="compositionally biased region" description="Basic and acidic residues" evidence="7">
    <location>
        <begin position="271"/>
        <end position="283"/>
    </location>
</feature>
<evidence type="ECO:0000256" key="5">
    <source>
        <dbReference type="ARBA" id="ARBA00023242"/>
    </source>
</evidence>
<dbReference type="Pfam" id="PF13724">
    <property type="entry name" value="DNA_binding_2"/>
    <property type="match status" value="1"/>
</dbReference>
<feature type="domain" description="OVATE" evidence="8">
    <location>
        <begin position="341"/>
        <end position="400"/>
    </location>
</feature>
<protein>
    <recommendedName>
        <fullName evidence="6">Transcription repressor</fullName>
    </recommendedName>
    <alternativeName>
        <fullName evidence="6">Ovate family protein</fullName>
    </alternativeName>
</protein>
<feature type="region of interest" description="Disordered" evidence="7">
    <location>
        <begin position="236"/>
        <end position="330"/>
    </location>
</feature>
<evidence type="ECO:0000256" key="4">
    <source>
        <dbReference type="ARBA" id="ARBA00023163"/>
    </source>
</evidence>
<feature type="compositionally biased region" description="Basic and acidic residues" evidence="7">
    <location>
        <begin position="85"/>
        <end position="96"/>
    </location>
</feature>
<dbReference type="PROSITE" id="PS51754">
    <property type="entry name" value="OVATE"/>
    <property type="match status" value="1"/>
</dbReference>
<feature type="region of interest" description="Disordered" evidence="7">
    <location>
        <begin position="27"/>
        <end position="54"/>
    </location>
</feature>
<sequence length="404" mass="45544">MGNYRFRLSDMMPNAWFYKLRDMSSRSRAASHPPAKKKSSSTSTKAPSQKSPYYLSQPRQSYYYSSDFSTKGSDQFRHGSTFPKGFDHLHFPDPPRRSSKRRTRRKTVYRPSPRRMNTTSFASDDHCNCHASSVTSVWLKPEQALVRDLFDSSTDSSVEPDFLRSPSSVFESDVIDAPESPNGLASRSSSCSCGFSSSATDIIIDVNAKSYTRKIEKLDAFDKMPELEDLPPILTKPAKFDDASEKAAKFRNSPKLERESAARHGSVSSKTVREETVKAKRETTSSPGTRKSVSHSTGIKLRANSPKLASKKIQGQGRKSLSGNRRSKTLQKKGFSESFAIVKASIDPEKDFRESMMEMIVENNIRASKDLEELLACYLSLNSDEYHELIIKAFEQIWFNMPDL</sequence>
<name>A0A068U795_COFCA</name>
<dbReference type="EMBL" id="HG739095">
    <property type="protein sequence ID" value="CDP04054.1"/>
    <property type="molecule type" value="Genomic_DNA"/>
</dbReference>
<dbReference type="Gramene" id="CDP04054">
    <property type="protein sequence ID" value="CDP04054"/>
    <property type="gene ID" value="GSCOC_T00016590001"/>
</dbReference>
<dbReference type="PANTHER" id="PTHR33057">
    <property type="entry name" value="TRANSCRIPTION REPRESSOR OFP7-RELATED"/>
    <property type="match status" value="1"/>
</dbReference>
<dbReference type="InterPro" id="IPR038933">
    <property type="entry name" value="Ovate"/>
</dbReference>
<accession>A0A068U795</accession>
<dbReference type="PANTHER" id="PTHR33057:SF128">
    <property type="entry name" value="TRANSCRIPTION REPRESSOR OFP3"/>
    <property type="match status" value="1"/>
</dbReference>
<dbReference type="InParanoid" id="A0A068U795"/>
<dbReference type="Proteomes" id="UP000295252">
    <property type="component" value="Chromosome I"/>
</dbReference>
<evidence type="ECO:0000256" key="3">
    <source>
        <dbReference type="ARBA" id="ARBA00023015"/>
    </source>
</evidence>
<feature type="compositionally biased region" description="Low complexity" evidence="7">
    <location>
        <begin position="40"/>
        <end position="52"/>
    </location>
</feature>
<dbReference type="NCBIfam" id="TIGR01568">
    <property type="entry name" value="A_thal_3678"/>
    <property type="match status" value="1"/>
</dbReference>
<dbReference type="GO" id="GO:0003677">
    <property type="term" value="F:DNA binding"/>
    <property type="evidence" value="ECO:0007669"/>
    <property type="project" value="InterPro"/>
</dbReference>
<keyword evidence="3 6" id="KW-0805">Transcription regulation</keyword>
<keyword evidence="10" id="KW-1185">Reference proteome</keyword>
<evidence type="ECO:0000259" key="8">
    <source>
        <dbReference type="PROSITE" id="PS51754"/>
    </source>
</evidence>
<organism evidence="9 10">
    <name type="scientific">Coffea canephora</name>
    <name type="common">Robusta coffee</name>
    <dbReference type="NCBI Taxonomy" id="49390"/>
    <lineage>
        <taxon>Eukaryota</taxon>
        <taxon>Viridiplantae</taxon>
        <taxon>Streptophyta</taxon>
        <taxon>Embryophyta</taxon>
        <taxon>Tracheophyta</taxon>
        <taxon>Spermatophyta</taxon>
        <taxon>Magnoliopsida</taxon>
        <taxon>eudicotyledons</taxon>
        <taxon>Gunneridae</taxon>
        <taxon>Pentapetalae</taxon>
        <taxon>asterids</taxon>
        <taxon>lamiids</taxon>
        <taxon>Gentianales</taxon>
        <taxon>Rubiaceae</taxon>
        <taxon>Ixoroideae</taxon>
        <taxon>Gardenieae complex</taxon>
        <taxon>Bertiereae - Coffeeae clade</taxon>
        <taxon>Coffeeae</taxon>
        <taxon>Coffea</taxon>
    </lineage>
</organism>
<dbReference type="GO" id="GO:0005634">
    <property type="term" value="C:nucleus"/>
    <property type="evidence" value="ECO:0007669"/>
    <property type="project" value="UniProtKB-SubCell"/>
</dbReference>
<keyword evidence="2 6" id="KW-0678">Repressor</keyword>
<dbReference type="AlphaFoldDB" id="A0A068U795"/>
<dbReference type="Pfam" id="PF04844">
    <property type="entry name" value="Ovate"/>
    <property type="match status" value="1"/>
</dbReference>
<evidence type="ECO:0000256" key="7">
    <source>
        <dbReference type="SAM" id="MobiDB-lite"/>
    </source>
</evidence>
<evidence type="ECO:0000256" key="6">
    <source>
        <dbReference type="RuleBase" id="RU367028"/>
    </source>
</evidence>
<feature type="compositionally biased region" description="Basic residues" evidence="7">
    <location>
        <begin position="97"/>
        <end position="108"/>
    </location>
</feature>
<feature type="compositionally biased region" description="Polar residues" evidence="7">
    <location>
        <begin position="284"/>
        <end position="297"/>
    </location>
</feature>
<comment type="function">
    <text evidence="6">Transcriptional repressor that regulates multiple aspects of plant growth and development.</text>
</comment>
<keyword evidence="5 6" id="KW-0539">Nucleus</keyword>
<dbReference type="InterPro" id="IPR025830">
    <property type="entry name" value="DNA_bnd_dom_ovate"/>
</dbReference>
<evidence type="ECO:0000313" key="9">
    <source>
        <dbReference type="EMBL" id="CDP04054.1"/>
    </source>
</evidence>
<evidence type="ECO:0000256" key="1">
    <source>
        <dbReference type="ARBA" id="ARBA00004123"/>
    </source>
</evidence>
<dbReference type="InterPro" id="IPR006458">
    <property type="entry name" value="Ovate_C"/>
</dbReference>
<keyword evidence="4 6" id="KW-0804">Transcription</keyword>
<feature type="region of interest" description="Disordered" evidence="7">
    <location>
        <begin position="82"/>
        <end position="120"/>
    </location>
</feature>
<evidence type="ECO:0000313" key="10">
    <source>
        <dbReference type="Proteomes" id="UP000295252"/>
    </source>
</evidence>
<comment type="subcellular location">
    <subcellularLocation>
        <location evidence="1 6">Nucleus</location>
    </subcellularLocation>
</comment>
<dbReference type="OMA" id="CNCHASS"/>
<dbReference type="GO" id="GO:0045892">
    <property type="term" value="P:negative regulation of DNA-templated transcription"/>
    <property type="evidence" value="ECO:0007669"/>
    <property type="project" value="UniProtKB-UniRule"/>
</dbReference>
<dbReference type="PhylomeDB" id="A0A068U795"/>
<dbReference type="OrthoDB" id="1928390at2759"/>
<proteinExistence type="predicted"/>
<gene>
    <name evidence="9" type="ORF">GSCOC_T00016590001</name>
</gene>
<feature type="compositionally biased region" description="Basic and acidic residues" evidence="7">
    <location>
        <begin position="238"/>
        <end position="262"/>
    </location>
</feature>